<dbReference type="OrthoDB" id="128905at2759"/>
<organism evidence="2 3">
    <name type="scientific">Phytophthora infestans (strain T30-4)</name>
    <name type="common">Potato late blight agent</name>
    <dbReference type="NCBI Taxonomy" id="403677"/>
    <lineage>
        <taxon>Eukaryota</taxon>
        <taxon>Sar</taxon>
        <taxon>Stramenopiles</taxon>
        <taxon>Oomycota</taxon>
        <taxon>Peronosporomycetes</taxon>
        <taxon>Peronosporales</taxon>
        <taxon>Peronosporaceae</taxon>
        <taxon>Phytophthora</taxon>
    </lineage>
</organism>
<dbReference type="HOGENOM" id="CLU_2163348_0_0_1"/>
<protein>
    <submittedName>
        <fullName evidence="2">Uncharacterized protein</fullName>
    </submittedName>
</protein>
<keyword evidence="3" id="KW-1185">Reference proteome</keyword>
<reference evidence="3" key="1">
    <citation type="journal article" date="2009" name="Nature">
        <title>Genome sequence and analysis of the Irish potato famine pathogen Phytophthora infestans.</title>
        <authorList>
            <consortium name="The Broad Institute Genome Sequencing Platform"/>
            <person name="Haas B.J."/>
            <person name="Kamoun S."/>
            <person name="Zody M.C."/>
            <person name="Jiang R.H."/>
            <person name="Handsaker R.E."/>
            <person name="Cano L.M."/>
            <person name="Grabherr M."/>
            <person name="Kodira C.D."/>
            <person name="Raffaele S."/>
            <person name="Torto-Alalibo T."/>
            <person name="Bozkurt T.O."/>
            <person name="Ah-Fong A.M."/>
            <person name="Alvarado L."/>
            <person name="Anderson V.L."/>
            <person name="Armstrong M.R."/>
            <person name="Avrova A."/>
            <person name="Baxter L."/>
            <person name="Beynon J."/>
            <person name="Boevink P.C."/>
            <person name="Bollmann S.R."/>
            <person name="Bos J.I."/>
            <person name="Bulone V."/>
            <person name="Cai G."/>
            <person name="Cakir C."/>
            <person name="Carrington J.C."/>
            <person name="Chawner M."/>
            <person name="Conti L."/>
            <person name="Costanzo S."/>
            <person name="Ewan R."/>
            <person name="Fahlgren N."/>
            <person name="Fischbach M.A."/>
            <person name="Fugelstad J."/>
            <person name="Gilroy E.M."/>
            <person name="Gnerre S."/>
            <person name="Green P.J."/>
            <person name="Grenville-Briggs L.J."/>
            <person name="Griffith J."/>
            <person name="Grunwald N.J."/>
            <person name="Horn K."/>
            <person name="Horner N.R."/>
            <person name="Hu C.H."/>
            <person name="Huitema E."/>
            <person name="Jeong D.H."/>
            <person name="Jones A.M."/>
            <person name="Jones J.D."/>
            <person name="Jones R.W."/>
            <person name="Karlsson E.K."/>
            <person name="Kunjeti S.G."/>
            <person name="Lamour K."/>
            <person name="Liu Z."/>
            <person name="Ma L."/>
            <person name="Maclean D."/>
            <person name="Chibucos M.C."/>
            <person name="McDonald H."/>
            <person name="McWalters J."/>
            <person name="Meijer H.J."/>
            <person name="Morgan W."/>
            <person name="Morris P.F."/>
            <person name="Munro C.A."/>
            <person name="O'Neill K."/>
            <person name="Ospina-Giraldo M."/>
            <person name="Pinzon A."/>
            <person name="Pritchard L."/>
            <person name="Ramsahoye B."/>
            <person name="Ren Q."/>
            <person name="Restrepo S."/>
            <person name="Roy S."/>
            <person name="Sadanandom A."/>
            <person name="Savidor A."/>
            <person name="Schornack S."/>
            <person name="Schwartz D.C."/>
            <person name="Schumann U.D."/>
            <person name="Schwessinger B."/>
            <person name="Seyer L."/>
            <person name="Sharpe T."/>
            <person name="Silvar C."/>
            <person name="Song J."/>
            <person name="Studholme D.J."/>
            <person name="Sykes S."/>
            <person name="Thines M."/>
            <person name="van de Vondervoort P.J."/>
            <person name="Phuntumart V."/>
            <person name="Wawra S."/>
            <person name="Weide R."/>
            <person name="Win J."/>
            <person name="Young C."/>
            <person name="Zhou S."/>
            <person name="Fry W."/>
            <person name="Meyers B.C."/>
            <person name="van West P."/>
            <person name="Ristaino J."/>
            <person name="Govers F."/>
            <person name="Birch P.R."/>
            <person name="Whisson S.C."/>
            <person name="Judelson H.S."/>
            <person name="Nusbaum C."/>
        </authorList>
    </citation>
    <scope>NUCLEOTIDE SEQUENCE [LARGE SCALE GENOMIC DNA]</scope>
    <source>
        <strain evidence="3">T30-4</strain>
    </source>
</reference>
<dbReference type="GeneID" id="9464614"/>
<dbReference type="EMBL" id="DS028121">
    <property type="protein sequence ID" value="EEY65691.1"/>
    <property type="molecule type" value="Genomic_DNA"/>
</dbReference>
<dbReference type="VEuPathDB" id="FungiDB:PITG_03208"/>
<dbReference type="RefSeq" id="XP_002906290.1">
    <property type="nucleotide sequence ID" value="XM_002906244.1"/>
</dbReference>
<name>D0MZM8_PHYIT</name>
<accession>D0MZM8</accession>
<evidence type="ECO:0000313" key="2">
    <source>
        <dbReference type="EMBL" id="EEY65691.1"/>
    </source>
</evidence>
<dbReference type="PANTHER" id="PTHR37069">
    <property type="entry name" value="DDE_TNP_1_7 DOMAIN-CONTAINING PROTEIN"/>
    <property type="match status" value="1"/>
</dbReference>
<dbReference type="AlphaFoldDB" id="D0MZM8"/>
<proteinExistence type="predicted"/>
<evidence type="ECO:0000256" key="1">
    <source>
        <dbReference type="SAM" id="MobiDB-lite"/>
    </source>
</evidence>
<dbReference type="Proteomes" id="UP000006643">
    <property type="component" value="Unassembled WGS sequence"/>
</dbReference>
<dbReference type="PANTHER" id="PTHR37069:SF2">
    <property type="entry name" value="PIGGYBAC TRANSPOSABLE ELEMENT-DERIVED PROTEIN DOMAIN-CONTAINING PROTEIN"/>
    <property type="match status" value="1"/>
</dbReference>
<dbReference type="KEGG" id="pif:PITG_03208"/>
<dbReference type="InParanoid" id="D0MZM8"/>
<evidence type="ECO:0000313" key="3">
    <source>
        <dbReference type="Proteomes" id="UP000006643"/>
    </source>
</evidence>
<feature type="region of interest" description="Disordered" evidence="1">
    <location>
        <begin position="59"/>
        <end position="111"/>
    </location>
</feature>
<sequence>MEKPFKQIWRELTKKGWKSRRLKGLSVEYTYVPPEGDAKGVEGVDYFVGAGLVTNHEATIATSTVAPPPPGPDKPTAAENDIANSGKTSNGKRKASSTGSNASSKRRRTGM</sequence>
<gene>
    <name evidence="2" type="ORF">PITG_03208</name>
</gene>